<dbReference type="SUPFAM" id="SSF74788">
    <property type="entry name" value="Cullin repeat-like"/>
    <property type="match status" value="1"/>
</dbReference>
<organism evidence="1 2">
    <name type="scientific">Colletotrichum plurivorum</name>
    <dbReference type="NCBI Taxonomy" id="2175906"/>
    <lineage>
        <taxon>Eukaryota</taxon>
        <taxon>Fungi</taxon>
        <taxon>Dikarya</taxon>
        <taxon>Ascomycota</taxon>
        <taxon>Pezizomycotina</taxon>
        <taxon>Sordariomycetes</taxon>
        <taxon>Hypocreomycetidae</taxon>
        <taxon>Glomerellales</taxon>
        <taxon>Glomerellaceae</taxon>
        <taxon>Colletotrichum</taxon>
        <taxon>Colletotrichum orchidearum species complex</taxon>
    </lineage>
</organism>
<evidence type="ECO:0000313" key="2">
    <source>
        <dbReference type="Proteomes" id="UP000654918"/>
    </source>
</evidence>
<dbReference type="InterPro" id="IPR016159">
    <property type="entry name" value="Cullin_repeat-like_dom_sf"/>
</dbReference>
<proteinExistence type="predicted"/>
<dbReference type="Proteomes" id="UP000654918">
    <property type="component" value="Unassembled WGS sequence"/>
</dbReference>
<sequence>MTMTEPRESRGQPKGFQQRHPHYNYATTWANLSRVFENAHDQNAAGESINACYMSVYKATLSRDQDKLLDDAVKWHRDRLSHTWTLRFEGTPPAAELSASEAVVALQWFMEIWQQYWKAFQIVEYVLSYIVRLEDSSPFTS</sequence>
<name>A0A8H6JKH3_9PEZI</name>
<keyword evidence="2" id="KW-1185">Reference proteome</keyword>
<reference evidence="1" key="1">
    <citation type="journal article" date="2020" name="Phytopathology">
        <title>Genome Sequence Resources of Colletotrichum truncatum, C. plurivorum, C. musicola, and C. sojae: Four Species Pathogenic to Soybean (Glycine max).</title>
        <authorList>
            <person name="Rogerio F."/>
            <person name="Boufleur T.R."/>
            <person name="Ciampi-Guillardi M."/>
            <person name="Sukno S.A."/>
            <person name="Thon M.R."/>
            <person name="Massola Junior N.S."/>
            <person name="Baroncelli R."/>
        </authorList>
    </citation>
    <scope>NUCLEOTIDE SEQUENCE</scope>
    <source>
        <strain evidence="1">LFN00145</strain>
    </source>
</reference>
<comment type="caution">
    <text evidence="1">The sequence shown here is derived from an EMBL/GenBank/DDBJ whole genome shotgun (WGS) entry which is preliminary data.</text>
</comment>
<protein>
    <submittedName>
        <fullName evidence="1">Cullin-3</fullName>
    </submittedName>
</protein>
<evidence type="ECO:0000313" key="1">
    <source>
        <dbReference type="EMBL" id="KAF6814874.1"/>
    </source>
</evidence>
<accession>A0A8H6JKH3</accession>
<dbReference type="Gene3D" id="1.20.1310.10">
    <property type="entry name" value="Cullin Repeats"/>
    <property type="match status" value="1"/>
</dbReference>
<dbReference type="EMBL" id="WIGO01000371">
    <property type="protein sequence ID" value="KAF6814874.1"/>
    <property type="molecule type" value="Genomic_DNA"/>
</dbReference>
<dbReference type="AlphaFoldDB" id="A0A8H6JKH3"/>
<gene>
    <name evidence="1" type="ORF">CPLU01_14295</name>
</gene>